<evidence type="ECO:0000256" key="5">
    <source>
        <dbReference type="ARBA" id="ARBA00022692"/>
    </source>
</evidence>
<dbReference type="SUPFAM" id="SSF53448">
    <property type="entry name" value="Nucleotide-diphospho-sugar transferases"/>
    <property type="match status" value="1"/>
</dbReference>
<dbReference type="InterPro" id="IPR004835">
    <property type="entry name" value="Chitin_synth"/>
</dbReference>
<dbReference type="GO" id="GO:0030428">
    <property type="term" value="C:cell septum"/>
    <property type="evidence" value="ECO:0007669"/>
    <property type="project" value="TreeGrafter"/>
</dbReference>
<organism evidence="10 11">
    <name type="scientific">Fusarium avenaceum</name>
    <dbReference type="NCBI Taxonomy" id="40199"/>
    <lineage>
        <taxon>Eukaryota</taxon>
        <taxon>Fungi</taxon>
        <taxon>Dikarya</taxon>
        <taxon>Ascomycota</taxon>
        <taxon>Pezizomycotina</taxon>
        <taxon>Sordariomycetes</taxon>
        <taxon>Hypocreomycetidae</taxon>
        <taxon>Hypocreales</taxon>
        <taxon>Nectriaceae</taxon>
        <taxon>Fusarium</taxon>
        <taxon>Fusarium tricinctum species complex</taxon>
    </lineage>
</organism>
<evidence type="ECO:0000313" key="10">
    <source>
        <dbReference type="EMBL" id="KAG5656080.1"/>
    </source>
</evidence>
<keyword evidence="3" id="KW-0328">Glycosyltransferase</keyword>
<evidence type="ECO:0000256" key="4">
    <source>
        <dbReference type="ARBA" id="ARBA00022679"/>
    </source>
</evidence>
<comment type="catalytic activity">
    <reaction evidence="8">
        <text>[(1-&gt;4)-N-acetyl-beta-D-glucosaminyl](n) + UDP-N-acetyl-alpha-D-glucosamine = [(1-&gt;4)-N-acetyl-beta-D-glucosaminyl](n+1) + UDP + H(+)</text>
        <dbReference type="Rhea" id="RHEA:16637"/>
        <dbReference type="Rhea" id="RHEA-COMP:9593"/>
        <dbReference type="Rhea" id="RHEA-COMP:9595"/>
        <dbReference type="ChEBI" id="CHEBI:15378"/>
        <dbReference type="ChEBI" id="CHEBI:17029"/>
        <dbReference type="ChEBI" id="CHEBI:57705"/>
        <dbReference type="ChEBI" id="CHEBI:58223"/>
        <dbReference type="EC" id="2.4.1.16"/>
    </reaction>
    <physiologicalReaction direction="left-to-right" evidence="8">
        <dbReference type="Rhea" id="RHEA:16638"/>
    </physiologicalReaction>
</comment>
<keyword evidence="7 9" id="KW-0472">Membrane</keyword>
<keyword evidence="6 9" id="KW-1133">Transmembrane helix</keyword>
<dbReference type="GO" id="GO:0006031">
    <property type="term" value="P:chitin biosynthetic process"/>
    <property type="evidence" value="ECO:0007669"/>
    <property type="project" value="TreeGrafter"/>
</dbReference>
<feature type="non-terminal residue" evidence="10">
    <location>
        <position position="1"/>
    </location>
</feature>
<comment type="caution">
    <text evidence="10">The sequence shown here is derived from an EMBL/GenBank/DDBJ whole genome shotgun (WGS) entry which is preliminary data.</text>
</comment>
<protein>
    <recommendedName>
        <fullName evidence="2">chitin synthase</fullName>
        <ecNumber evidence="2">2.4.1.16</ecNumber>
    </recommendedName>
</protein>
<dbReference type="Pfam" id="PF03142">
    <property type="entry name" value="Chitin_synth_2"/>
    <property type="match status" value="1"/>
</dbReference>
<evidence type="ECO:0000313" key="11">
    <source>
        <dbReference type="Proteomes" id="UP000782241"/>
    </source>
</evidence>
<dbReference type="AlphaFoldDB" id="A0A9P7GZ55"/>
<dbReference type="PANTHER" id="PTHR22914">
    <property type="entry name" value="CHITIN SYNTHASE"/>
    <property type="match status" value="1"/>
</dbReference>
<evidence type="ECO:0000256" key="2">
    <source>
        <dbReference type="ARBA" id="ARBA00012543"/>
    </source>
</evidence>
<dbReference type="GO" id="GO:0071944">
    <property type="term" value="C:cell periphery"/>
    <property type="evidence" value="ECO:0007669"/>
    <property type="project" value="TreeGrafter"/>
</dbReference>
<evidence type="ECO:0000256" key="9">
    <source>
        <dbReference type="SAM" id="Phobius"/>
    </source>
</evidence>
<evidence type="ECO:0000256" key="1">
    <source>
        <dbReference type="ARBA" id="ARBA00004141"/>
    </source>
</evidence>
<accession>A0A9P7GZ55</accession>
<proteinExistence type="predicted"/>
<keyword evidence="5 9" id="KW-0812">Transmembrane</keyword>
<evidence type="ECO:0000256" key="8">
    <source>
        <dbReference type="ARBA" id="ARBA00049510"/>
    </source>
</evidence>
<feature type="transmembrane region" description="Helical" evidence="9">
    <location>
        <begin position="115"/>
        <end position="134"/>
    </location>
</feature>
<gene>
    <name evidence="10" type="ORF">KAF25_001650</name>
</gene>
<dbReference type="InterPro" id="IPR029044">
    <property type="entry name" value="Nucleotide-diphossugar_trans"/>
</dbReference>
<comment type="subcellular location">
    <subcellularLocation>
        <location evidence="1">Membrane</location>
        <topology evidence="1">Multi-pass membrane protein</topology>
    </subcellularLocation>
</comment>
<evidence type="ECO:0000256" key="6">
    <source>
        <dbReference type="ARBA" id="ARBA00022989"/>
    </source>
</evidence>
<name>A0A9P7GZ55_9HYPO</name>
<sequence>MQTCTRATAHAQINKPLLLGETQRAISSLTEGQLKLEYVGPDRFITENLRSDEYECGQLLSAKDPGSTAEESAHCLFQILGEREVTVETSGYPEVDDPVDPARSLSRKDLIKQPTIFLGCILLLNILLAITAILGKESKLALAMIFFIKSKDFLSSIISPAGLILSKAYHVMRPLKTPTQRWILSLIPAYSESEEQIVKTIFSLRDNGTAPHRQVMVVILDGQPRDIQGNMTRVTRILRIIAGFMEDVPVIVLEKLKNSGKKDSLILCHDLFNYTRSNAPLYTKLLRDELWTSVLPGLLEGKMGQKFDMVFCTDADSTIHKGALAKLTNALSNNQDAIAACGLILVELEPGYEWSVWNLYQQFQYTFGQYVRRRAEHYIGKVTCLPGCTTMISVSEGMGGAIQKYAEPVTGALVLSHQVQYLGTDRRLTYSMLSQGKHLRTLFIPNAVSETVAPQSLQHYLSQRRRWGSNAYFNNYFYLGGEKMIFITRVAACIEVVRLSLVYYRVLNTILFIRRLTLGVSITKLIPMLIIGQLPSVWFFCSVIIEDQLRQRAHKLVIGFCINKCISPIMSIIILTKVATNLGSQGDIGDVWRDCFFSAGSSR</sequence>
<dbReference type="EC" id="2.4.1.16" evidence="2"/>
<reference evidence="10" key="1">
    <citation type="submission" date="2021-04" db="EMBL/GenBank/DDBJ databases">
        <title>Draft genome of Fusarium avenaceum strain F156N33, isolated from an atmospheric sample in Virginia.</title>
        <authorList>
            <person name="Yang S."/>
            <person name="Vinatzer B.A."/>
            <person name="Coleman J."/>
        </authorList>
    </citation>
    <scope>NUCLEOTIDE SEQUENCE</scope>
    <source>
        <strain evidence="10">F156N33</strain>
    </source>
</reference>
<evidence type="ECO:0000256" key="7">
    <source>
        <dbReference type="ARBA" id="ARBA00023136"/>
    </source>
</evidence>
<dbReference type="GO" id="GO:0004100">
    <property type="term" value="F:chitin synthase activity"/>
    <property type="evidence" value="ECO:0007669"/>
    <property type="project" value="UniProtKB-EC"/>
</dbReference>
<dbReference type="PANTHER" id="PTHR22914:SF46">
    <property type="entry name" value="CHITIN SYNTHASE"/>
    <property type="match status" value="1"/>
</dbReference>
<dbReference type="EMBL" id="JAGPUO010000024">
    <property type="protein sequence ID" value="KAG5656080.1"/>
    <property type="molecule type" value="Genomic_DNA"/>
</dbReference>
<dbReference type="GO" id="GO:0016020">
    <property type="term" value="C:membrane"/>
    <property type="evidence" value="ECO:0007669"/>
    <property type="project" value="UniProtKB-SubCell"/>
</dbReference>
<evidence type="ECO:0000256" key="3">
    <source>
        <dbReference type="ARBA" id="ARBA00022676"/>
    </source>
</evidence>
<keyword evidence="11" id="KW-1185">Reference proteome</keyword>
<keyword evidence="4" id="KW-0808">Transferase</keyword>
<dbReference type="Proteomes" id="UP000782241">
    <property type="component" value="Unassembled WGS sequence"/>
</dbReference>